<dbReference type="PANTHER" id="PTHR46601:SF1">
    <property type="entry name" value="ADF-H DOMAIN-CONTAINING PROTEIN"/>
    <property type="match status" value="1"/>
</dbReference>
<accession>A0A4Y2EA17</accession>
<dbReference type="PANTHER" id="PTHR46601">
    <property type="entry name" value="ULP_PROTEASE DOMAIN-CONTAINING PROTEIN"/>
    <property type="match status" value="1"/>
</dbReference>
<organism evidence="1 2">
    <name type="scientific">Araneus ventricosus</name>
    <name type="common">Orbweaver spider</name>
    <name type="synonym">Epeira ventricosa</name>
    <dbReference type="NCBI Taxonomy" id="182803"/>
    <lineage>
        <taxon>Eukaryota</taxon>
        <taxon>Metazoa</taxon>
        <taxon>Ecdysozoa</taxon>
        <taxon>Arthropoda</taxon>
        <taxon>Chelicerata</taxon>
        <taxon>Arachnida</taxon>
        <taxon>Araneae</taxon>
        <taxon>Araneomorphae</taxon>
        <taxon>Entelegynae</taxon>
        <taxon>Araneoidea</taxon>
        <taxon>Araneidae</taxon>
        <taxon>Araneus</taxon>
    </lineage>
</organism>
<reference evidence="1 2" key="1">
    <citation type="journal article" date="2019" name="Sci. Rep.">
        <title>Orb-weaving spider Araneus ventricosus genome elucidates the spidroin gene catalogue.</title>
        <authorList>
            <person name="Kono N."/>
            <person name="Nakamura H."/>
            <person name="Ohtoshi R."/>
            <person name="Moran D.A.P."/>
            <person name="Shinohara A."/>
            <person name="Yoshida Y."/>
            <person name="Fujiwara M."/>
            <person name="Mori M."/>
            <person name="Tomita M."/>
            <person name="Arakawa K."/>
        </authorList>
    </citation>
    <scope>NUCLEOTIDE SEQUENCE [LARGE SCALE GENOMIC DNA]</scope>
</reference>
<proteinExistence type="predicted"/>
<dbReference type="EMBL" id="BGPR01000523">
    <property type="protein sequence ID" value="GBM24625.1"/>
    <property type="molecule type" value="Genomic_DNA"/>
</dbReference>
<evidence type="ECO:0000313" key="2">
    <source>
        <dbReference type="Proteomes" id="UP000499080"/>
    </source>
</evidence>
<dbReference type="AlphaFoldDB" id="A0A4Y2EA17"/>
<keyword evidence="2" id="KW-1185">Reference proteome</keyword>
<sequence>MILPFQLNDIFFATPHERSACDGIGGTVKRLAAKASLQRPYSEQIMTPHQLFDWAKSNIRNISFAYLQEEYAAEEKLLEGRFSEAVTIPGTRQFHSFVPVKKSVVQMKYFSYSSEYSLGTCVFPAGMFLPLEEIQEFVTCMYDSTW</sequence>
<dbReference type="OrthoDB" id="8195858at2759"/>
<comment type="caution">
    <text evidence="1">The sequence shown here is derived from an EMBL/GenBank/DDBJ whole genome shotgun (WGS) entry which is preliminary data.</text>
</comment>
<gene>
    <name evidence="1" type="ORF">AVEN_144376_1</name>
</gene>
<dbReference type="Proteomes" id="UP000499080">
    <property type="component" value="Unassembled WGS sequence"/>
</dbReference>
<name>A0A4Y2EA17_ARAVE</name>
<evidence type="ECO:0000313" key="1">
    <source>
        <dbReference type="EMBL" id="GBM24625.1"/>
    </source>
</evidence>
<protein>
    <submittedName>
        <fullName evidence="1">Uncharacterized protein</fullName>
    </submittedName>
</protein>